<dbReference type="InterPro" id="IPR007621">
    <property type="entry name" value="TPM_dom"/>
</dbReference>
<keyword evidence="3" id="KW-0732">Signal</keyword>
<dbReference type="Gene3D" id="3.10.310.50">
    <property type="match status" value="1"/>
</dbReference>
<feature type="chain" id="PRO_5003139811" description="TPM domain-containing protein" evidence="3">
    <location>
        <begin position="33"/>
        <end position="288"/>
    </location>
</feature>
<feature type="domain" description="TPM" evidence="4">
    <location>
        <begin position="54"/>
        <end position="170"/>
    </location>
</feature>
<dbReference type="KEGG" id="bpb:bpr_I0210"/>
<accession>E0RXC1</accession>
<evidence type="ECO:0000256" key="1">
    <source>
        <dbReference type="SAM" id="MobiDB-lite"/>
    </source>
</evidence>
<protein>
    <recommendedName>
        <fullName evidence="4">TPM domain-containing protein</fullName>
    </recommendedName>
</protein>
<dbReference type="eggNOG" id="COG1512">
    <property type="taxonomic scope" value="Bacteria"/>
</dbReference>
<sequence>MRIIIKIHKKIALALLAIMIAAFCVPTVTSFASDGQLWDDYVMPSTRQKERLLDNAELLTASEKQEILGLLNSISSTHQANVAILTVNSHRGSIQDYADDYFDYNGFQADYDGSGILFMLSMEDREWAISTHGTAAYVFTDYGQEELMDEMIPYLRDDDYYDAFKAFIDVSERYFTLYEEGTPYDVDYKDTSPAAVTRALLICILIGLVIGFIPIGIMSLDLKSVKASVNAAGYQIHNGLHMGLHTDTYIRSSTSRTKIPENNSNSGGGSSFHVSSSGSSHGGSSGHF</sequence>
<dbReference type="HOGENOM" id="CLU_060109_0_0_9"/>
<keyword evidence="2" id="KW-1133">Transmembrane helix</keyword>
<feature type="region of interest" description="Disordered" evidence="1">
    <location>
        <begin position="256"/>
        <end position="288"/>
    </location>
</feature>
<name>E0RXC1_BUTPB</name>
<evidence type="ECO:0000256" key="2">
    <source>
        <dbReference type="SAM" id="Phobius"/>
    </source>
</evidence>
<feature type="signal peptide" evidence="3">
    <location>
        <begin position="1"/>
        <end position="32"/>
    </location>
</feature>
<dbReference type="Pfam" id="PF04536">
    <property type="entry name" value="TPM_phosphatase"/>
    <property type="match status" value="1"/>
</dbReference>
<dbReference type="AlphaFoldDB" id="E0RXC1"/>
<dbReference type="EMBL" id="CP001810">
    <property type="protein sequence ID" value="ADL32959.1"/>
    <property type="molecule type" value="Genomic_DNA"/>
</dbReference>
<dbReference type="PANTHER" id="PTHR30373:SF2">
    <property type="entry name" value="UPF0603 PROTEIN YGCG"/>
    <property type="match status" value="1"/>
</dbReference>
<feature type="transmembrane region" description="Helical" evidence="2">
    <location>
        <begin position="199"/>
        <end position="220"/>
    </location>
</feature>
<organism evidence="5 6">
    <name type="scientific">Butyrivibrio proteoclasticus (strain ATCC 51982 / DSM 14932 / B316)</name>
    <name type="common">Clostridium proteoclasticum</name>
    <dbReference type="NCBI Taxonomy" id="515622"/>
    <lineage>
        <taxon>Bacteria</taxon>
        <taxon>Bacillati</taxon>
        <taxon>Bacillota</taxon>
        <taxon>Clostridia</taxon>
        <taxon>Lachnospirales</taxon>
        <taxon>Lachnospiraceae</taxon>
        <taxon>Butyrivibrio</taxon>
    </lineage>
</organism>
<reference evidence="5 6" key="1">
    <citation type="journal article" date="2010" name="PLoS ONE">
        <title>The glycobiome of the rumen bacterium Butyrivibrio proteoclasticus B316(T) highlights adaptation to a polysaccharide-rich environment.</title>
        <authorList>
            <person name="Kelly W.J."/>
            <person name="Leahy S.C."/>
            <person name="Altermann E."/>
            <person name="Yeoman C.J."/>
            <person name="Dunne J.C."/>
            <person name="Kong Z."/>
            <person name="Pacheco D.M."/>
            <person name="Li D."/>
            <person name="Noel S.J."/>
            <person name="Moon C.D."/>
            <person name="Cookson A.L."/>
            <person name="Attwood G.T."/>
        </authorList>
    </citation>
    <scope>NUCLEOTIDE SEQUENCE [LARGE SCALE GENOMIC DNA]</scope>
    <source>
        <strain evidence="6">ATCC 51982 / DSM 14932 / B316</strain>
    </source>
</reference>
<gene>
    <name evidence="5" type="ordered locus">bpr_I0210</name>
</gene>
<evidence type="ECO:0000313" key="6">
    <source>
        <dbReference type="Proteomes" id="UP000001299"/>
    </source>
</evidence>
<dbReference type="STRING" id="515622.bpr_I0210"/>
<keyword evidence="6" id="KW-1185">Reference proteome</keyword>
<dbReference type="PANTHER" id="PTHR30373">
    <property type="entry name" value="UPF0603 PROTEIN YGCG"/>
    <property type="match status" value="1"/>
</dbReference>
<evidence type="ECO:0000313" key="5">
    <source>
        <dbReference type="EMBL" id="ADL32959.1"/>
    </source>
</evidence>
<dbReference type="Proteomes" id="UP000001299">
    <property type="component" value="Chromosome 1"/>
</dbReference>
<evidence type="ECO:0000256" key="3">
    <source>
        <dbReference type="SAM" id="SignalP"/>
    </source>
</evidence>
<keyword evidence="2" id="KW-0812">Transmembrane</keyword>
<dbReference type="RefSeq" id="WP_013279616.1">
    <property type="nucleotide sequence ID" value="NC_014387.1"/>
</dbReference>
<evidence type="ECO:0000259" key="4">
    <source>
        <dbReference type="Pfam" id="PF04536"/>
    </source>
</evidence>
<proteinExistence type="predicted"/>
<keyword evidence="2" id="KW-0472">Membrane</keyword>